<dbReference type="EMBL" id="LGRX02004674">
    <property type="protein sequence ID" value="KAK3279785.1"/>
    <property type="molecule type" value="Genomic_DNA"/>
</dbReference>
<organism evidence="1 2">
    <name type="scientific">Cymbomonas tetramitiformis</name>
    <dbReference type="NCBI Taxonomy" id="36881"/>
    <lineage>
        <taxon>Eukaryota</taxon>
        <taxon>Viridiplantae</taxon>
        <taxon>Chlorophyta</taxon>
        <taxon>Pyramimonadophyceae</taxon>
        <taxon>Pyramimonadales</taxon>
        <taxon>Pyramimonadaceae</taxon>
        <taxon>Cymbomonas</taxon>
    </lineage>
</organism>
<name>A0AAE0LCI4_9CHLO</name>
<reference evidence="1 2" key="1">
    <citation type="journal article" date="2015" name="Genome Biol. Evol.">
        <title>Comparative Genomics of a Bacterivorous Green Alga Reveals Evolutionary Causalities and Consequences of Phago-Mixotrophic Mode of Nutrition.</title>
        <authorList>
            <person name="Burns J.A."/>
            <person name="Paasch A."/>
            <person name="Narechania A."/>
            <person name="Kim E."/>
        </authorList>
    </citation>
    <scope>NUCLEOTIDE SEQUENCE [LARGE SCALE GENOMIC DNA]</scope>
    <source>
        <strain evidence="1 2">PLY_AMNH</strain>
    </source>
</reference>
<proteinExistence type="predicted"/>
<comment type="caution">
    <text evidence="1">The sequence shown here is derived from an EMBL/GenBank/DDBJ whole genome shotgun (WGS) entry which is preliminary data.</text>
</comment>
<evidence type="ECO:0000313" key="2">
    <source>
        <dbReference type="Proteomes" id="UP001190700"/>
    </source>
</evidence>
<accession>A0AAE0LCI4</accession>
<sequence>MVEEDVVDDPEHEGYWIRLDVWNRYRHDTFKDNREAELQYIRNAQPSQLVAQDTAAIADENADKRSGKAPVYLYFDFAGSGTHIIAKGPYKGKVSKCELWKCKLCVSSSDDVFKVFQGSTGGLFKHLKRYHAAEHVLASQCSSHAKLRVDAQGNITEVYSFNEALPKHVEFVLFVVVDLKQALPAQPQRAFQTILPRSGQPLCALLSGHFE</sequence>
<protein>
    <submittedName>
        <fullName evidence="1">Uncharacterized protein</fullName>
    </submittedName>
</protein>
<gene>
    <name evidence="1" type="ORF">CYMTET_12361</name>
</gene>
<dbReference type="AlphaFoldDB" id="A0AAE0LCI4"/>
<keyword evidence="2" id="KW-1185">Reference proteome</keyword>
<evidence type="ECO:0000313" key="1">
    <source>
        <dbReference type="EMBL" id="KAK3279785.1"/>
    </source>
</evidence>
<dbReference type="Proteomes" id="UP001190700">
    <property type="component" value="Unassembled WGS sequence"/>
</dbReference>